<evidence type="ECO:0000256" key="4">
    <source>
        <dbReference type="ARBA" id="ARBA00022989"/>
    </source>
</evidence>
<name>A0ABU1F692_9RHOB</name>
<feature type="transmembrane region" description="Helical" evidence="6">
    <location>
        <begin position="133"/>
        <end position="161"/>
    </location>
</feature>
<organism evidence="7 8">
    <name type="scientific">Ruixingdingia sedimenti</name>
    <dbReference type="NCBI Taxonomy" id="3073604"/>
    <lineage>
        <taxon>Bacteria</taxon>
        <taxon>Pseudomonadati</taxon>
        <taxon>Pseudomonadota</taxon>
        <taxon>Alphaproteobacteria</taxon>
        <taxon>Rhodobacterales</taxon>
        <taxon>Paracoccaceae</taxon>
        <taxon>Ruixingdingia</taxon>
    </lineage>
</organism>
<dbReference type="PANTHER" id="PTHR30213">
    <property type="entry name" value="INNER MEMBRANE PROTEIN YHJD"/>
    <property type="match status" value="1"/>
</dbReference>
<feature type="transmembrane region" description="Helical" evidence="6">
    <location>
        <begin position="99"/>
        <end position="121"/>
    </location>
</feature>
<dbReference type="Pfam" id="PF03631">
    <property type="entry name" value="Virul_fac_BrkB"/>
    <property type="match status" value="1"/>
</dbReference>
<dbReference type="EMBL" id="JAVKPH010000006">
    <property type="protein sequence ID" value="MDR5652385.1"/>
    <property type="molecule type" value="Genomic_DNA"/>
</dbReference>
<keyword evidence="8" id="KW-1185">Reference proteome</keyword>
<feature type="transmembrane region" description="Helical" evidence="6">
    <location>
        <begin position="204"/>
        <end position="224"/>
    </location>
</feature>
<evidence type="ECO:0000256" key="6">
    <source>
        <dbReference type="SAM" id="Phobius"/>
    </source>
</evidence>
<feature type="transmembrane region" description="Helical" evidence="6">
    <location>
        <begin position="20"/>
        <end position="49"/>
    </location>
</feature>
<comment type="subcellular location">
    <subcellularLocation>
        <location evidence="1">Cell membrane</location>
        <topology evidence="1">Multi-pass membrane protein</topology>
    </subcellularLocation>
</comment>
<reference evidence="7 8" key="1">
    <citation type="submission" date="2023-09" db="EMBL/GenBank/DDBJ databases">
        <title>Xinfangfangia sedmenti sp. nov., isolated the sedment.</title>
        <authorList>
            <person name="Xu L."/>
        </authorList>
    </citation>
    <scope>NUCLEOTIDE SEQUENCE [LARGE SCALE GENOMIC DNA]</scope>
    <source>
        <strain evidence="7 8">LG-4</strain>
    </source>
</reference>
<comment type="caution">
    <text evidence="7">The sequence shown here is derived from an EMBL/GenBank/DDBJ whole genome shotgun (WGS) entry which is preliminary data.</text>
</comment>
<keyword evidence="5 6" id="KW-0472">Membrane</keyword>
<feature type="transmembrane region" description="Helical" evidence="6">
    <location>
        <begin position="236"/>
        <end position="269"/>
    </location>
</feature>
<keyword evidence="4 6" id="KW-1133">Transmembrane helix</keyword>
<protein>
    <submittedName>
        <fullName evidence="7">YihY/virulence factor BrkB family protein</fullName>
    </submittedName>
</protein>
<evidence type="ECO:0000313" key="7">
    <source>
        <dbReference type="EMBL" id="MDR5652385.1"/>
    </source>
</evidence>
<dbReference type="Proteomes" id="UP001247754">
    <property type="component" value="Unassembled WGS sequence"/>
</dbReference>
<keyword evidence="3 6" id="KW-0812">Transmembrane</keyword>
<keyword evidence="2" id="KW-1003">Cell membrane</keyword>
<feature type="transmembrane region" description="Helical" evidence="6">
    <location>
        <begin position="173"/>
        <end position="192"/>
    </location>
</feature>
<evidence type="ECO:0000313" key="8">
    <source>
        <dbReference type="Proteomes" id="UP001247754"/>
    </source>
</evidence>
<dbReference type="NCBIfam" id="TIGR00765">
    <property type="entry name" value="yihY_not_rbn"/>
    <property type="match status" value="1"/>
</dbReference>
<dbReference type="InterPro" id="IPR017039">
    <property type="entry name" value="Virul_fac_BrkB"/>
</dbReference>
<gene>
    <name evidence="7" type="ORF">RGD00_07210</name>
</gene>
<dbReference type="RefSeq" id="WP_310456635.1">
    <property type="nucleotide sequence ID" value="NZ_JAVKPH010000006.1"/>
</dbReference>
<dbReference type="PANTHER" id="PTHR30213:SF0">
    <property type="entry name" value="UPF0761 MEMBRANE PROTEIN YIHY"/>
    <property type="match status" value="1"/>
</dbReference>
<accession>A0ABU1F692</accession>
<evidence type="ECO:0000256" key="2">
    <source>
        <dbReference type="ARBA" id="ARBA00022475"/>
    </source>
</evidence>
<evidence type="ECO:0000256" key="5">
    <source>
        <dbReference type="ARBA" id="ARBA00023136"/>
    </source>
</evidence>
<evidence type="ECO:0000256" key="1">
    <source>
        <dbReference type="ARBA" id="ARBA00004651"/>
    </source>
</evidence>
<evidence type="ECO:0000256" key="3">
    <source>
        <dbReference type="ARBA" id="ARBA00022692"/>
    </source>
</evidence>
<proteinExistence type="predicted"/>
<dbReference type="PIRSF" id="PIRSF035875">
    <property type="entry name" value="RNase_BN"/>
    <property type="match status" value="1"/>
</dbReference>
<sequence>MAGLYSLLSEVWRLMGSRHLGLISAGVAFFGILAVFPALAALIAIWGFFADPLEVSRQLQELAEFLPAEAFDILRNQTEALVQANTSRFGWTTALSLGAALWSARAGVAALVQGINAIFGLENRGGVLHQVTALVLTVAFVGSALMALAAGIVLPVVLAFVPLGPFEAGLITLVQWAIAPAATVLGIGMAYRYGPNVPGARPRLFSPGLWLAVALWLAASQAFSVYLTNFGNYNQIYGSIGAVVALMMWLYISAYAVLIGAALNAALAARRAGTP</sequence>